<dbReference type="InterPro" id="IPR008939">
    <property type="entry name" value="Lytic_TGlycosylase_superhlx_U"/>
</dbReference>
<feature type="domain" description="Transglycosylase SLT" evidence="4">
    <location>
        <begin position="487"/>
        <end position="589"/>
    </location>
</feature>
<dbReference type="Gene3D" id="1.25.20.10">
    <property type="entry name" value="Bacterial muramidases"/>
    <property type="match status" value="1"/>
</dbReference>
<dbReference type="PANTHER" id="PTHR37423">
    <property type="entry name" value="SOLUBLE LYTIC MUREIN TRANSGLYCOSYLASE-RELATED"/>
    <property type="match status" value="1"/>
</dbReference>
<dbReference type="SUPFAM" id="SSF53955">
    <property type="entry name" value="Lysozyme-like"/>
    <property type="match status" value="1"/>
</dbReference>
<dbReference type="Gene3D" id="1.10.530.10">
    <property type="match status" value="1"/>
</dbReference>
<organism evidence="5 6">
    <name type="scientific">Massilia agrisoli</name>
    <dbReference type="NCBI Taxonomy" id="2892444"/>
    <lineage>
        <taxon>Bacteria</taxon>
        <taxon>Pseudomonadati</taxon>
        <taxon>Pseudomonadota</taxon>
        <taxon>Betaproteobacteria</taxon>
        <taxon>Burkholderiales</taxon>
        <taxon>Oxalobacteraceae</taxon>
        <taxon>Telluria group</taxon>
        <taxon>Massilia</taxon>
    </lineage>
</organism>
<evidence type="ECO:0000313" key="5">
    <source>
        <dbReference type="EMBL" id="MCC6070743.1"/>
    </source>
</evidence>
<protein>
    <submittedName>
        <fullName evidence="5">Lytic transglycosylase domain-containing protein</fullName>
    </submittedName>
</protein>
<name>A0ABS8ISE3_9BURK</name>
<reference evidence="5 6" key="1">
    <citation type="submission" date="2021-11" db="EMBL/GenBank/DDBJ databases">
        <authorList>
            <person name="Huq M.A."/>
        </authorList>
    </citation>
    <scope>NUCLEOTIDE SEQUENCE [LARGE SCALE GENOMIC DNA]</scope>
    <source>
        <strain evidence="5 6">MAHUQ-52</strain>
    </source>
</reference>
<dbReference type="PROSITE" id="PS51257">
    <property type="entry name" value="PROKAR_LIPOPROTEIN"/>
    <property type="match status" value="1"/>
</dbReference>
<dbReference type="RefSeq" id="WP_229431662.1">
    <property type="nucleotide sequence ID" value="NZ_JAJHPV010000010.1"/>
</dbReference>
<gene>
    <name evidence="5" type="ORF">LMJ30_07210</name>
</gene>
<comment type="caution">
    <text evidence="5">The sequence shown here is derived from an EMBL/GenBank/DDBJ whole genome shotgun (WGS) entry which is preliminary data.</text>
</comment>
<evidence type="ECO:0000313" key="6">
    <source>
        <dbReference type="Proteomes" id="UP001198701"/>
    </source>
</evidence>
<evidence type="ECO:0000259" key="4">
    <source>
        <dbReference type="Pfam" id="PF01464"/>
    </source>
</evidence>
<keyword evidence="6" id="KW-1185">Reference proteome</keyword>
<sequence>MTYLPKLFAGALLAASCLTSAVAQSTEGAAIARADEDIFMLLREAARQGDAAKATAYASRLPNHEFAPYVEYYRLKPQLRTASPAEVLGFLTRHNGSAIAERMRIDWLLELGRARDWNNFDQQLPLVVSGDDLQLKCYALLSRLAKGENVAADARLLLLQPPAYGDACAALISGLAQSGQFSADDLLFQLRLAGEMDATGPSRRTALLLGASDTRAAQAVDMPALAMARGVGDTRADRAIYLVAVSRLARTTLNLAVVALEKNAPRFDRTELAIGWAGIAHAASLALDPDAYIYWQKAAAAPLTNEQFQWKTRIALRRQDWKTVADTIHAMPERLRSDPTWTYWLARAMQATANGAQNPEALAMYQRIADRNHFYGQLALEELGQKIAVPPAPAPLTAAEITAIEGNQGLQRALRFFNLRLRAEGAREWNWELRKFSERELLAAADFARRHDILDRMVNTSERTRTMFDYTQRFPAPHHDILAPTTQDLGLDKAWVYGLIRQESRFILDARSSVGASGLMQVMPGTGDYVARKIGLGEYVKGKLTDLRTNIVLGANYMNMVLQGAGGSQPVATAAYNAGPSRPRRWRANLSEPMEGAVFAESIPFTETRIYVKNVMANATNYAALFENKPQSLKARLGNVMPPGKAGDTLP</sequence>
<feature type="chain" id="PRO_5045640399" evidence="3">
    <location>
        <begin position="26"/>
        <end position="651"/>
    </location>
</feature>
<dbReference type="Proteomes" id="UP001198701">
    <property type="component" value="Unassembled WGS sequence"/>
</dbReference>
<dbReference type="InterPro" id="IPR023346">
    <property type="entry name" value="Lysozyme-like_dom_sf"/>
</dbReference>
<dbReference type="CDD" id="cd13401">
    <property type="entry name" value="Slt70-like"/>
    <property type="match status" value="1"/>
</dbReference>
<evidence type="ECO:0000256" key="3">
    <source>
        <dbReference type="SAM" id="SignalP"/>
    </source>
</evidence>
<dbReference type="InterPro" id="IPR008258">
    <property type="entry name" value="Transglycosylase_SLT_dom_1"/>
</dbReference>
<accession>A0ABS8ISE3</accession>
<dbReference type="Pfam" id="PF01464">
    <property type="entry name" value="SLT"/>
    <property type="match status" value="1"/>
</dbReference>
<evidence type="ECO:0000256" key="2">
    <source>
        <dbReference type="ARBA" id="ARBA00022729"/>
    </source>
</evidence>
<evidence type="ECO:0000256" key="1">
    <source>
        <dbReference type="ARBA" id="ARBA00007734"/>
    </source>
</evidence>
<proteinExistence type="inferred from homology"/>
<keyword evidence="2 3" id="KW-0732">Signal</keyword>
<feature type="signal peptide" evidence="3">
    <location>
        <begin position="1"/>
        <end position="25"/>
    </location>
</feature>
<comment type="similarity">
    <text evidence="1">Belongs to the transglycosylase Slt family.</text>
</comment>
<dbReference type="PANTHER" id="PTHR37423:SF5">
    <property type="entry name" value="SOLUBLE LYTIC MUREIN TRANSGLYCOSYLASE"/>
    <property type="match status" value="1"/>
</dbReference>
<dbReference type="SUPFAM" id="SSF48435">
    <property type="entry name" value="Bacterial muramidases"/>
    <property type="match status" value="1"/>
</dbReference>
<dbReference type="EMBL" id="JAJHPV010000010">
    <property type="protein sequence ID" value="MCC6070743.1"/>
    <property type="molecule type" value="Genomic_DNA"/>
</dbReference>